<dbReference type="InParanoid" id="A0A0C3GJS6"/>
<dbReference type="Gene3D" id="2.20.25.530">
    <property type="match status" value="1"/>
</dbReference>
<dbReference type="InterPro" id="IPR040456">
    <property type="entry name" value="RNase_H2_suB"/>
</dbReference>
<evidence type="ECO:0000259" key="8">
    <source>
        <dbReference type="Pfam" id="PF17745"/>
    </source>
</evidence>
<dbReference type="OrthoDB" id="29098at2759"/>
<gene>
    <name evidence="9" type="ORF">PILCRDRAFT_809883</name>
</gene>
<comment type="subcellular location">
    <subcellularLocation>
        <location evidence="1">Nucleus</location>
    </subcellularLocation>
</comment>
<proteinExistence type="predicted"/>
<evidence type="ECO:0000256" key="5">
    <source>
        <dbReference type="ARBA" id="ARBA00033464"/>
    </source>
</evidence>
<comment type="function">
    <text evidence="4">Non catalytic subunit of RNase H2, an endonuclease that specifically degrades the RNA of RNA:DNA hybrids. Participates in DNA replication, possibly by mediating the removal of lagging-strand Okazaki fragment RNA primers during DNA replication. Mediates the excision of single ribonucleotides from DNA:RNA duplexes.</text>
</comment>
<keyword evidence="3" id="KW-0539">Nucleus</keyword>
<dbReference type="InterPro" id="IPR019024">
    <property type="entry name" value="RNase_H2_suB_wHTH"/>
</dbReference>
<dbReference type="GO" id="GO:0005654">
    <property type="term" value="C:nucleoplasm"/>
    <property type="evidence" value="ECO:0007669"/>
    <property type="project" value="TreeGrafter"/>
</dbReference>
<feature type="region of interest" description="Disordered" evidence="6">
    <location>
        <begin position="288"/>
        <end position="320"/>
    </location>
</feature>
<feature type="domain" description="Rnh202 triple barrel" evidence="8">
    <location>
        <begin position="29"/>
        <end position="98"/>
    </location>
</feature>
<organism evidence="9 10">
    <name type="scientific">Piloderma croceum (strain F 1598)</name>
    <dbReference type="NCBI Taxonomy" id="765440"/>
    <lineage>
        <taxon>Eukaryota</taxon>
        <taxon>Fungi</taxon>
        <taxon>Dikarya</taxon>
        <taxon>Basidiomycota</taxon>
        <taxon>Agaricomycotina</taxon>
        <taxon>Agaricomycetes</taxon>
        <taxon>Agaricomycetidae</taxon>
        <taxon>Atheliales</taxon>
        <taxon>Atheliaceae</taxon>
        <taxon>Piloderma</taxon>
    </lineage>
</organism>
<dbReference type="Proteomes" id="UP000054166">
    <property type="component" value="Unassembled WGS sequence"/>
</dbReference>
<feature type="compositionally biased region" description="Basic and acidic residues" evidence="6">
    <location>
        <begin position="290"/>
        <end position="302"/>
    </location>
</feature>
<evidence type="ECO:0000259" key="7">
    <source>
        <dbReference type="Pfam" id="PF09468"/>
    </source>
</evidence>
<evidence type="ECO:0000256" key="4">
    <source>
        <dbReference type="ARBA" id="ARBA00024778"/>
    </source>
</evidence>
<evidence type="ECO:0000256" key="2">
    <source>
        <dbReference type="ARBA" id="ARBA00019062"/>
    </source>
</evidence>
<dbReference type="GO" id="GO:0006401">
    <property type="term" value="P:RNA catabolic process"/>
    <property type="evidence" value="ECO:0007669"/>
    <property type="project" value="TreeGrafter"/>
</dbReference>
<dbReference type="HOGENOM" id="CLU_058486_0_0_1"/>
<keyword evidence="10" id="KW-1185">Reference proteome</keyword>
<dbReference type="GO" id="GO:0032299">
    <property type="term" value="C:ribonuclease H2 complex"/>
    <property type="evidence" value="ECO:0007669"/>
    <property type="project" value="InterPro"/>
</dbReference>
<evidence type="ECO:0000256" key="6">
    <source>
        <dbReference type="SAM" id="MobiDB-lite"/>
    </source>
</evidence>
<evidence type="ECO:0000256" key="1">
    <source>
        <dbReference type="ARBA" id="ARBA00004123"/>
    </source>
</evidence>
<reference evidence="10" key="2">
    <citation type="submission" date="2015-01" db="EMBL/GenBank/DDBJ databases">
        <title>Evolutionary Origins and Diversification of the Mycorrhizal Mutualists.</title>
        <authorList>
            <consortium name="DOE Joint Genome Institute"/>
            <consortium name="Mycorrhizal Genomics Consortium"/>
            <person name="Kohler A."/>
            <person name="Kuo A."/>
            <person name="Nagy L.G."/>
            <person name="Floudas D."/>
            <person name="Copeland A."/>
            <person name="Barry K.W."/>
            <person name="Cichocki N."/>
            <person name="Veneault-Fourrey C."/>
            <person name="LaButti K."/>
            <person name="Lindquist E.A."/>
            <person name="Lipzen A."/>
            <person name="Lundell T."/>
            <person name="Morin E."/>
            <person name="Murat C."/>
            <person name="Riley R."/>
            <person name="Ohm R."/>
            <person name="Sun H."/>
            <person name="Tunlid A."/>
            <person name="Henrissat B."/>
            <person name="Grigoriev I.V."/>
            <person name="Hibbett D.S."/>
            <person name="Martin F."/>
        </authorList>
    </citation>
    <scope>NUCLEOTIDE SEQUENCE [LARGE SCALE GENOMIC DNA]</scope>
    <source>
        <strain evidence="10">F 1598</strain>
    </source>
</reference>
<dbReference type="PANTHER" id="PTHR13383">
    <property type="entry name" value="RIBONUCLEASE H2 SUBUNIT B"/>
    <property type="match status" value="1"/>
</dbReference>
<dbReference type="Pfam" id="PF17745">
    <property type="entry name" value="Ydr279_N"/>
    <property type="match status" value="1"/>
</dbReference>
<accession>A0A0C3GJS6</accession>
<dbReference type="STRING" id="765440.A0A0C3GJS6"/>
<evidence type="ECO:0000313" key="9">
    <source>
        <dbReference type="EMBL" id="KIM91894.1"/>
    </source>
</evidence>
<dbReference type="InterPro" id="IPR041195">
    <property type="entry name" value="Rnh202_N"/>
</dbReference>
<evidence type="ECO:0000313" key="10">
    <source>
        <dbReference type="Proteomes" id="UP000054166"/>
    </source>
</evidence>
<dbReference type="Pfam" id="PF09468">
    <property type="entry name" value="RNase_H2-Ydr279"/>
    <property type="match status" value="1"/>
</dbReference>
<dbReference type="AlphaFoldDB" id="A0A0C3GJS6"/>
<feature type="domain" description="Ribonuclease H2 subunit B wHTH" evidence="7">
    <location>
        <begin position="101"/>
        <end position="254"/>
    </location>
</feature>
<sequence>MGNPHIGILPNDVLDALSTQLPVNETPRTSPLRFLRLPHPRTGVPSLFLPYETTTSLELQETRIVEAQAVTPTNARSWFLGEQEVVADGKLLVMTPVDPAFLLIPILQASQPTDGTLGTFRPADDIFEEAAVLLRKGVPKEKDSSMKISGKDMHQFSSLPCVRRALTRLCDVKEITPEIVVYRYSLPKLVEYLRVKVARLATIEMIESSRTLIRGLAKDGLMEDGKEDLLESGRIKAGCDLVSQYIPTSVYTALLASYDFTKLDAYLQTLHDEAAALVVANTITSKSKSKTKDIDNGNDDKKRKNKAKTSQGVDKLKKANINGMAKMSSFFKKAS</sequence>
<reference evidence="9 10" key="1">
    <citation type="submission" date="2014-04" db="EMBL/GenBank/DDBJ databases">
        <authorList>
            <consortium name="DOE Joint Genome Institute"/>
            <person name="Kuo A."/>
            <person name="Tarkka M."/>
            <person name="Buscot F."/>
            <person name="Kohler A."/>
            <person name="Nagy L.G."/>
            <person name="Floudas D."/>
            <person name="Copeland A."/>
            <person name="Barry K.W."/>
            <person name="Cichocki N."/>
            <person name="Veneault-Fourrey C."/>
            <person name="LaButti K."/>
            <person name="Lindquist E.A."/>
            <person name="Lipzen A."/>
            <person name="Lundell T."/>
            <person name="Morin E."/>
            <person name="Murat C."/>
            <person name="Sun H."/>
            <person name="Tunlid A."/>
            <person name="Henrissat B."/>
            <person name="Grigoriev I.V."/>
            <person name="Hibbett D.S."/>
            <person name="Martin F."/>
            <person name="Nordberg H.P."/>
            <person name="Cantor M.N."/>
            <person name="Hua S.X."/>
        </authorList>
    </citation>
    <scope>NUCLEOTIDE SEQUENCE [LARGE SCALE GENOMIC DNA]</scope>
    <source>
        <strain evidence="9 10">F 1598</strain>
    </source>
</reference>
<dbReference type="CDD" id="cd09270">
    <property type="entry name" value="RNase_H2-B"/>
    <property type="match status" value="1"/>
</dbReference>
<dbReference type="EMBL" id="KN832970">
    <property type="protein sequence ID" value="KIM91894.1"/>
    <property type="molecule type" value="Genomic_DNA"/>
</dbReference>
<dbReference type="PANTHER" id="PTHR13383:SF11">
    <property type="entry name" value="RIBONUCLEASE H2 SUBUNIT B"/>
    <property type="match status" value="1"/>
</dbReference>
<evidence type="ECO:0000256" key="3">
    <source>
        <dbReference type="ARBA" id="ARBA00023242"/>
    </source>
</evidence>
<protein>
    <recommendedName>
        <fullName evidence="2">Ribonuclease H2 subunit B</fullName>
    </recommendedName>
    <alternativeName>
        <fullName evidence="5">Ribonuclease HI subunit B</fullName>
    </alternativeName>
</protein>
<dbReference type="Gene3D" id="1.10.20.120">
    <property type="match status" value="1"/>
</dbReference>
<name>A0A0C3GJS6_PILCF</name>